<gene>
    <name evidence="2" type="ORF">DEBURN_LOCUS10310</name>
</gene>
<dbReference type="OrthoDB" id="2409026at2759"/>
<sequence length="356" mass="41679">MSVVIPATNRCAHECEHGWNDLTWVEFMKFIDILTIITYVKCADICDYWSIKQETAGVSLAFVLTFIWMNQYVNRWAKLIKARSNEKFQGNQILLDDQYPATVTSMLRLVEPWFRSGRTVIVDSWFDSTNAYISLYNYGLYSILQIKKRRYWSRNIPHDITGAREDTYRSSISQTCKINNVDLAVCSIRDQKNIILLSSYSTTTLGTEVNRYIKDSGDVKFCQPVVFDEYNEFRSAVDILNNLRNNALSYHDVFVSKCSVDRIFTFYLLVVEANSFSAYCQFVPGKKDMKYVNFYKQLVRLIFECYSDQTITDRAKKRRKKDTDNFEHHLINFNSDLTISKLKSKYVQHRCKGCSK</sequence>
<dbReference type="Pfam" id="PF13843">
    <property type="entry name" value="DDE_Tnp_1_7"/>
    <property type="match status" value="1"/>
</dbReference>
<keyword evidence="3" id="KW-1185">Reference proteome</keyword>
<proteinExistence type="predicted"/>
<dbReference type="EMBL" id="CAJVPK010002851">
    <property type="protein sequence ID" value="CAG8619569.1"/>
    <property type="molecule type" value="Genomic_DNA"/>
</dbReference>
<evidence type="ECO:0000313" key="2">
    <source>
        <dbReference type="EMBL" id="CAG8619569.1"/>
    </source>
</evidence>
<reference evidence="2" key="1">
    <citation type="submission" date="2021-06" db="EMBL/GenBank/DDBJ databases">
        <authorList>
            <person name="Kallberg Y."/>
            <person name="Tangrot J."/>
            <person name="Rosling A."/>
        </authorList>
    </citation>
    <scope>NUCLEOTIDE SEQUENCE</scope>
    <source>
        <strain evidence="2">AZ414A</strain>
    </source>
</reference>
<dbReference type="InterPro" id="IPR029526">
    <property type="entry name" value="PGBD"/>
</dbReference>
<dbReference type="PANTHER" id="PTHR46599">
    <property type="entry name" value="PIGGYBAC TRANSPOSABLE ELEMENT-DERIVED PROTEIN 4"/>
    <property type="match status" value="1"/>
</dbReference>
<dbReference type="AlphaFoldDB" id="A0A9N9CZD8"/>
<accession>A0A9N9CZD8</accession>
<protein>
    <submittedName>
        <fullName evidence="2">482_t:CDS:1</fullName>
    </submittedName>
</protein>
<feature type="domain" description="PiggyBac transposable element-derived protein" evidence="1">
    <location>
        <begin position="102"/>
        <end position="276"/>
    </location>
</feature>
<evidence type="ECO:0000313" key="3">
    <source>
        <dbReference type="Proteomes" id="UP000789706"/>
    </source>
</evidence>
<dbReference type="Proteomes" id="UP000789706">
    <property type="component" value="Unassembled WGS sequence"/>
</dbReference>
<name>A0A9N9CZD8_9GLOM</name>
<comment type="caution">
    <text evidence="2">The sequence shown here is derived from an EMBL/GenBank/DDBJ whole genome shotgun (WGS) entry which is preliminary data.</text>
</comment>
<organism evidence="2 3">
    <name type="scientific">Diversispora eburnea</name>
    <dbReference type="NCBI Taxonomy" id="1213867"/>
    <lineage>
        <taxon>Eukaryota</taxon>
        <taxon>Fungi</taxon>
        <taxon>Fungi incertae sedis</taxon>
        <taxon>Mucoromycota</taxon>
        <taxon>Glomeromycotina</taxon>
        <taxon>Glomeromycetes</taxon>
        <taxon>Diversisporales</taxon>
        <taxon>Diversisporaceae</taxon>
        <taxon>Diversispora</taxon>
    </lineage>
</organism>
<dbReference type="PANTHER" id="PTHR46599:SF3">
    <property type="entry name" value="PIGGYBAC TRANSPOSABLE ELEMENT-DERIVED PROTEIN 4"/>
    <property type="match status" value="1"/>
</dbReference>
<evidence type="ECO:0000259" key="1">
    <source>
        <dbReference type="Pfam" id="PF13843"/>
    </source>
</evidence>
<feature type="non-terminal residue" evidence="2">
    <location>
        <position position="356"/>
    </location>
</feature>